<reference evidence="1 2" key="1">
    <citation type="submission" date="2024-11" db="EMBL/GenBank/DDBJ databases">
        <title>A near-complete genome assembly of Cinchona calisaya.</title>
        <authorList>
            <person name="Lian D.C."/>
            <person name="Zhao X.W."/>
            <person name="Wei L."/>
        </authorList>
    </citation>
    <scope>NUCLEOTIDE SEQUENCE [LARGE SCALE GENOMIC DNA]</scope>
    <source>
        <tissue evidence="1">Nenye</tissue>
    </source>
</reference>
<comment type="caution">
    <text evidence="1">The sequence shown here is derived from an EMBL/GenBank/DDBJ whole genome shotgun (WGS) entry which is preliminary data.</text>
</comment>
<sequence>MRGINKVSDINNHHSLIILKASFVSCLSAFHFPIFSTVSLPISVRNLQVFTFKRRIELSKEILPGSGGDQVLFYYSCTKIFRVKGRSQEIEMVSTCVDPVLHDLKFVLNNLQTSRDPFVLRFSRDVVVLHQNLRLLMTFMFSARKWGNNDVCLESEDDKKNKGFTSKSLRKEEK</sequence>
<dbReference type="EMBL" id="JBJUIK010000012">
    <property type="protein sequence ID" value="KAL3509042.1"/>
    <property type="molecule type" value="Genomic_DNA"/>
</dbReference>
<dbReference type="AlphaFoldDB" id="A0ABD2YT94"/>
<accession>A0ABD2YT94</accession>
<dbReference type="Proteomes" id="UP001630127">
    <property type="component" value="Unassembled WGS sequence"/>
</dbReference>
<organism evidence="1 2">
    <name type="scientific">Cinchona calisaya</name>
    <dbReference type="NCBI Taxonomy" id="153742"/>
    <lineage>
        <taxon>Eukaryota</taxon>
        <taxon>Viridiplantae</taxon>
        <taxon>Streptophyta</taxon>
        <taxon>Embryophyta</taxon>
        <taxon>Tracheophyta</taxon>
        <taxon>Spermatophyta</taxon>
        <taxon>Magnoliopsida</taxon>
        <taxon>eudicotyledons</taxon>
        <taxon>Gunneridae</taxon>
        <taxon>Pentapetalae</taxon>
        <taxon>asterids</taxon>
        <taxon>lamiids</taxon>
        <taxon>Gentianales</taxon>
        <taxon>Rubiaceae</taxon>
        <taxon>Cinchonoideae</taxon>
        <taxon>Cinchoneae</taxon>
        <taxon>Cinchona</taxon>
    </lineage>
</organism>
<evidence type="ECO:0000313" key="2">
    <source>
        <dbReference type="Proteomes" id="UP001630127"/>
    </source>
</evidence>
<gene>
    <name evidence="1" type="ORF">ACH5RR_028443</name>
</gene>
<keyword evidence="2" id="KW-1185">Reference proteome</keyword>
<proteinExistence type="predicted"/>
<name>A0ABD2YT94_9GENT</name>
<protein>
    <submittedName>
        <fullName evidence="1">Uncharacterized protein</fullName>
    </submittedName>
</protein>
<evidence type="ECO:0000313" key="1">
    <source>
        <dbReference type="EMBL" id="KAL3509042.1"/>
    </source>
</evidence>